<evidence type="ECO:0000313" key="3">
    <source>
        <dbReference type="Proteomes" id="UP000199019"/>
    </source>
</evidence>
<dbReference type="Pfam" id="PF10647">
    <property type="entry name" value="Gmad1"/>
    <property type="match status" value="1"/>
</dbReference>
<dbReference type="SMART" id="SM00909">
    <property type="entry name" value="Germane"/>
    <property type="match status" value="1"/>
</dbReference>
<organism evidence="2 3">
    <name type="scientific">Pedococcus cremeus</name>
    <dbReference type="NCBI Taxonomy" id="587636"/>
    <lineage>
        <taxon>Bacteria</taxon>
        <taxon>Bacillati</taxon>
        <taxon>Actinomycetota</taxon>
        <taxon>Actinomycetes</taxon>
        <taxon>Micrococcales</taxon>
        <taxon>Intrasporangiaceae</taxon>
        <taxon>Pedococcus</taxon>
    </lineage>
</organism>
<dbReference type="InterPro" id="IPR011044">
    <property type="entry name" value="Quino_amine_DH_bsu"/>
</dbReference>
<name>A0A1H9XC51_9MICO</name>
<gene>
    <name evidence="2" type="ORF">SAMN05216199_3648</name>
</gene>
<evidence type="ECO:0000313" key="2">
    <source>
        <dbReference type="EMBL" id="SES43705.1"/>
    </source>
</evidence>
<evidence type="ECO:0000259" key="1">
    <source>
        <dbReference type="SMART" id="SM00909"/>
    </source>
</evidence>
<feature type="domain" description="GerMN" evidence="1">
    <location>
        <begin position="201"/>
        <end position="291"/>
    </location>
</feature>
<keyword evidence="3" id="KW-1185">Reference proteome</keyword>
<dbReference type="AlphaFoldDB" id="A0A1H9XC51"/>
<reference evidence="3" key="1">
    <citation type="submission" date="2016-10" db="EMBL/GenBank/DDBJ databases">
        <authorList>
            <person name="Varghese N."/>
            <person name="Submissions S."/>
        </authorList>
    </citation>
    <scope>NUCLEOTIDE SEQUENCE [LARGE SCALE GENOMIC DNA]</scope>
    <source>
        <strain evidence="3">CGMCC 1.6963</strain>
    </source>
</reference>
<dbReference type="InterPro" id="IPR059026">
    <property type="entry name" value="LpqB_N"/>
</dbReference>
<dbReference type="Proteomes" id="UP000199019">
    <property type="component" value="Unassembled WGS sequence"/>
</dbReference>
<proteinExistence type="predicted"/>
<dbReference type="EMBL" id="FOHB01000007">
    <property type="protein sequence ID" value="SES43705.1"/>
    <property type="molecule type" value="Genomic_DNA"/>
</dbReference>
<dbReference type="InterPro" id="IPR019606">
    <property type="entry name" value="GerMN"/>
</dbReference>
<protein>
    <submittedName>
        <fullName evidence="2">Sporulation and spore germination</fullName>
    </submittedName>
</protein>
<dbReference type="InterPro" id="IPR018910">
    <property type="entry name" value="LpqB_C"/>
</dbReference>
<dbReference type="SUPFAM" id="SSF50969">
    <property type="entry name" value="YVTN repeat-like/Quinoprotein amine dehydrogenase"/>
    <property type="match status" value="1"/>
</dbReference>
<accession>A0A1H9XC51</accession>
<sequence length="590" mass="62153">MRYRPLLVVVAAVVLAGCGGISSDSPVRPGLEVGAAAADPVKILFPGPASGSSAQQIVQGFLRAGAASDEEYEVARSFLSLSSGTTWRPDSSIMVFTDDSAVSVKAVSENTVKAVAKVSASIDANGRYRDLPAGTTVEATFGLQKVAGEWRISSVPEGFGLWLSASDVDRLYQPFRIHYVSTFDRSLVPDVRWFFVGKGLATRLARAQLGSPPAYLRGAVRSDVPVGTRLTVDAVPVDNGVATVDLTATKPGGDPVRRQNLWAQFVATLSQVPQVDRVALKVEGSDLDLPGVEKAPASLADLGFPQTPAAPAAQPLLRTSNGDVFTVDPARIGEDRDAGPARRRATPSSIAPGWVWLAASKDGKDTAAVGGDRAELSRWREGRQIRVGRFATQLTRPSYDRQDFLWVGGQSDGSSGLWVVNTRVDPEDTARARPTQVAAPWLRGRSILAVRLSPDGQRAAVVSADAAGAKPRIDVAGVVRSANGTPESLAEPVALAPSLTLVRDLVWIDETRVALLGRMASTSPVRVWISQIGGRTTAAEASDVPAAQSITTVNGERGLVVTTDSGQVLLRAGSSWLDVAKGTDFAVPAT</sequence>
<dbReference type="PROSITE" id="PS51257">
    <property type="entry name" value="PROKAR_LIPOPROTEIN"/>
    <property type="match status" value="1"/>
</dbReference>
<dbReference type="Pfam" id="PF10646">
    <property type="entry name" value="Germane"/>
    <property type="match status" value="1"/>
</dbReference>
<dbReference type="Pfam" id="PF25976">
    <property type="entry name" value="LpqB_N"/>
    <property type="match status" value="1"/>
</dbReference>
<dbReference type="STRING" id="587636.SAMN05216199_3648"/>